<dbReference type="RefSeq" id="WP_147647307.1">
    <property type="nucleotide sequence ID" value="NZ_CP042806.1"/>
</dbReference>
<dbReference type="Pfam" id="PF00072">
    <property type="entry name" value="Response_reg"/>
    <property type="match status" value="1"/>
</dbReference>
<dbReference type="PROSITE" id="PS00622">
    <property type="entry name" value="HTH_LUXR_1"/>
    <property type="match status" value="1"/>
</dbReference>
<sequence>MAAIDVVIADNQPMSLSGLRSAVADQSDIRILAECQNPERLLDAVRNYSPDVLLVSAEILREELKELELLVSEIEETRVIVVTNRKDMAFLEGALRCGAKGVFQREWPVQQIPMAIRKVINGGVWLEQAAAERMLEQVLTRRQAPDADECKVASLTPREREVVELICQGLRNKEIADRLHISLATVSHHLTSIFRKLEVDDRTSLVIYAAKQRLVIF</sequence>
<reference evidence="5 6" key="1">
    <citation type="submission" date="2019-08" db="EMBL/GenBank/DDBJ databases">
        <title>Complete genome sequence of Terriglobus albidus strain ORNL.</title>
        <authorList>
            <person name="Podar M."/>
        </authorList>
    </citation>
    <scope>NUCLEOTIDE SEQUENCE [LARGE SCALE GENOMIC DNA]</scope>
    <source>
        <strain evidence="5 6">ORNL</strain>
    </source>
</reference>
<accession>A0A5B9EAF5</accession>
<dbReference type="SUPFAM" id="SSF46894">
    <property type="entry name" value="C-terminal effector domain of the bipartite response regulators"/>
    <property type="match status" value="1"/>
</dbReference>
<dbReference type="PANTHER" id="PTHR43214">
    <property type="entry name" value="TWO-COMPONENT RESPONSE REGULATOR"/>
    <property type="match status" value="1"/>
</dbReference>
<protein>
    <submittedName>
        <fullName evidence="5">Response regulator transcription factor</fullName>
    </submittedName>
</protein>
<proteinExistence type="predicted"/>
<evidence type="ECO:0000256" key="2">
    <source>
        <dbReference type="PROSITE-ProRule" id="PRU00169"/>
    </source>
</evidence>
<feature type="domain" description="Response regulatory" evidence="4">
    <location>
        <begin position="5"/>
        <end position="120"/>
    </location>
</feature>
<keyword evidence="1" id="KW-0238">DNA-binding</keyword>
<dbReference type="KEGG" id="talb:FTW19_08995"/>
<evidence type="ECO:0000256" key="1">
    <source>
        <dbReference type="ARBA" id="ARBA00023125"/>
    </source>
</evidence>
<dbReference type="GO" id="GO:0006355">
    <property type="term" value="P:regulation of DNA-templated transcription"/>
    <property type="evidence" value="ECO:0007669"/>
    <property type="project" value="InterPro"/>
</dbReference>
<dbReference type="GO" id="GO:0000160">
    <property type="term" value="P:phosphorelay signal transduction system"/>
    <property type="evidence" value="ECO:0007669"/>
    <property type="project" value="InterPro"/>
</dbReference>
<dbReference type="CDD" id="cd06170">
    <property type="entry name" value="LuxR_C_like"/>
    <property type="match status" value="1"/>
</dbReference>
<feature type="domain" description="HTH luxR-type" evidence="3">
    <location>
        <begin position="148"/>
        <end position="213"/>
    </location>
</feature>
<dbReference type="GO" id="GO:0003677">
    <property type="term" value="F:DNA binding"/>
    <property type="evidence" value="ECO:0007669"/>
    <property type="project" value="UniProtKB-KW"/>
</dbReference>
<dbReference type="PRINTS" id="PR00038">
    <property type="entry name" value="HTHLUXR"/>
</dbReference>
<dbReference type="Proteomes" id="UP000321820">
    <property type="component" value="Chromosome"/>
</dbReference>
<comment type="caution">
    <text evidence="2">Lacks conserved residue(s) required for the propagation of feature annotation.</text>
</comment>
<gene>
    <name evidence="5" type="ORF">FTW19_08995</name>
</gene>
<dbReference type="OrthoDB" id="118172at2"/>
<dbReference type="InterPro" id="IPR016032">
    <property type="entry name" value="Sig_transdc_resp-reg_C-effctor"/>
</dbReference>
<dbReference type="InterPro" id="IPR001789">
    <property type="entry name" value="Sig_transdc_resp-reg_receiver"/>
</dbReference>
<dbReference type="SMART" id="SM00421">
    <property type="entry name" value="HTH_LUXR"/>
    <property type="match status" value="1"/>
</dbReference>
<evidence type="ECO:0000313" key="6">
    <source>
        <dbReference type="Proteomes" id="UP000321820"/>
    </source>
</evidence>
<evidence type="ECO:0000259" key="4">
    <source>
        <dbReference type="PROSITE" id="PS50110"/>
    </source>
</evidence>
<dbReference type="InterPro" id="IPR011006">
    <property type="entry name" value="CheY-like_superfamily"/>
</dbReference>
<evidence type="ECO:0000313" key="5">
    <source>
        <dbReference type="EMBL" id="QEE28115.1"/>
    </source>
</evidence>
<dbReference type="EMBL" id="CP042806">
    <property type="protein sequence ID" value="QEE28115.1"/>
    <property type="molecule type" value="Genomic_DNA"/>
</dbReference>
<dbReference type="PROSITE" id="PS50043">
    <property type="entry name" value="HTH_LUXR_2"/>
    <property type="match status" value="1"/>
</dbReference>
<dbReference type="Gene3D" id="3.40.50.2300">
    <property type="match status" value="1"/>
</dbReference>
<dbReference type="InterPro" id="IPR000792">
    <property type="entry name" value="Tscrpt_reg_LuxR_C"/>
</dbReference>
<dbReference type="Pfam" id="PF00196">
    <property type="entry name" value="GerE"/>
    <property type="match status" value="1"/>
</dbReference>
<organism evidence="5 6">
    <name type="scientific">Terriglobus albidus</name>
    <dbReference type="NCBI Taxonomy" id="1592106"/>
    <lineage>
        <taxon>Bacteria</taxon>
        <taxon>Pseudomonadati</taxon>
        <taxon>Acidobacteriota</taxon>
        <taxon>Terriglobia</taxon>
        <taxon>Terriglobales</taxon>
        <taxon>Acidobacteriaceae</taxon>
        <taxon>Terriglobus</taxon>
    </lineage>
</organism>
<name>A0A5B9EAF5_9BACT</name>
<dbReference type="AlphaFoldDB" id="A0A5B9EAF5"/>
<evidence type="ECO:0000259" key="3">
    <source>
        <dbReference type="PROSITE" id="PS50043"/>
    </source>
</evidence>
<dbReference type="InterPro" id="IPR039420">
    <property type="entry name" value="WalR-like"/>
</dbReference>
<keyword evidence="6" id="KW-1185">Reference proteome</keyword>
<dbReference type="SUPFAM" id="SSF52172">
    <property type="entry name" value="CheY-like"/>
    <property type="match status" value="1"/>
</dbReference>
<dbReference type="PROSITE" id="PS50110">
    <property type="entry name" value="RESPONSE_REGULATORY"/>
    <property type="match status" value="1"/>
</dbReference>